<evidence type="ECO:0000313" key="1">
    <source>
        <dbReference type="EMBL" id="KAI0031604.1"/>
    </source>
</evidence>
<protein>
    <submittedName>
        <fullName evidence="1">Uncharacterized protein</fullName>
    </submittedName>
</protein>
<reference evidence="1" key="1">
    <citation type="submission" date="2021-02" db="EMBL/GenBank/DDBJ databases">
        <authorList>
            <consortium name="DOE Joint Genome Institute"/>
            <person name="Ahrendt S."/>
            <person name="Looney B.P."/>
            <person name="Miyauchi S."/>
            <person name="Morin E."/>
            <person name="Drula E."/>
            <person name="Courty P.E."/>
            <person name="Chicoki N."/>
            <person name="Fauchery L."/>
            <person name="Kohler A."/>
            <person name="Kuo A."/>
            <person name="Labutti K."/>
            <person name="Pangilinan J."/>
            <person name="Lipzen A."/>
            <person name="Riley R."/>
            <person name="Andreopoulos W."/>
            <person name="He G."/>
            <person name="Johnson J."/>
            <person name="Barry K.W."/>
            <person name="Grigoriev I.V."/>
            <person name="Nagy L."/>
            <person name="Hibbett D."/>
            <person name="Henrissat B."/>
            <person name="Matheny P.B."/>
            <person name="Labbe J."/>
            <person name="Martin F."/>
        </authorList>
    </citation>
    <scope>NUCLEOTIDE SEQUENCE</scope>
    <source>
        <strain evidence="1">EC-137</strain>
    </source>
</reference>
<reference evidence="1" key="2">
    <citation type="journal article" date="2022" name="New Phytol.">
        <title>Evolutionary transition to the ectomycorrhizal habit in the genomes of a hyperdiverse lineage of mushroom-forming fungi.</title>
        <authorList>
            <person name="Looney B."/>
            <person name="Miyauchi S."/>
            <person name="Morin E."/>
            <person name="Drula E."/>
            <person name="Courty P.E."/>
            <person name="Kohler A."/>
            <person name="Kuo A."/>
            <person name="LaButti K."/>
            <person name="Pangilinan J."/>
            <person name="Lipzen A."/>
            <person name="Riley R."/>
            <person name="Andreopoulos W."/>
            <person name="He G."/>
            <person name="Johnson J."/>
            <person name="Nolan M."/>
            <person name="Tritt A."/>
            <person name="Barry K.W."/>
            <person name="Grigoriev I.V."/>
            <person name="Nagy L.G."/>
            <person name="Hibbett D."/>
            <person name="Henrissat B."/>
            <person name="Matheny P.B."/>
            <person name="Labbe J."/>
            <person name="Martin F.M."/>
        </authorList>
    </citation>
    <scope>NUCLEOTIDE SEQUENCE</scope>
    <source>
        <strain evidence="1">EC-137</strain>
    </source>
</reference>
<comment type="caution">
    <text evidence="1">The sequence shown here is derived from an EMBL/GenBank/DDBJ whole genome shotgun (WGS) entry which is preliminary data.</text>
</comment>
<sequence>MRAAGFEDLARAPWYTYTVHDDAIAETSQPTAPLSSSALSSSPSPTRSPLQRFIAGRPSVYPRHSFAGRSTSGFIAWDLRDKKLVYLKDTWRKSDGDMTAKEGDNYTRLNERNIPHVPTRRCAGDVYDDSHSTSPQQTRTQEFLDAEWVCGGRKVKDVAHYTHYRLVLNEIGRPLSSFRSLKELVQSLSDAVDAHERALKDASLMHRDISAGNVLIDDRGRGLLIDWDLSCDERCNVPSGRRWRTGTWHFMSIANLTRPGQTHIARDDLESFLWVFLYMLLRHAP</sequence>
<organism evidence="1 2">
    <name type="scientific">Vararia minispora EC-137</name>
    <dbReference type="NCBI Taxonomy" id="1314806"/>
    <lineage>
        <taxon>Eukaryota</taxon>
        <taxon>Fungi</taxon>
        <taxon>Dikarya</taxon>
        <taxon>Basidiomycota</taxon>
        <taxon>Agaricomycotina</taxon>
        <taxon>Agaricomycetes</taxon>
        <taxon>Russulales</taxon>
        <taxon>Lachnocladiaceae</taxon>
        <taxon>Vararia</taxon>
    </lineage>
</organism>
<accession>A0ACB8QIP8</accession>
<feature type="non-terminal residue" evidence="1">
    <location>
        <position position="285"/>
    </location>
</feature>
<dbReference type="EMBL" id="MU273574">
    <property type="protein sequence ID" value="KAI0031604.1"/>
    <property type="molecule type" value="Genomic_DNA"/>
</dbReference>
<evidence type="ECO:0000313" key="2">
    <source>
        <dbReference type="Proteomes" id="UP000814128"/>
    </source>
</evidence>
<name>A0ACB8QIP8_9AGAM</name>
<keyword evidence="2" id="KW-1185">Reference proteome</keyword>
<gene>
    <name evidence="1" type="ORF">K488DRAFT_51769</name>
</gene>
<proteinExistence type="predicted"/>
<dbReference type="Proteomes" id="UP000814128">
    <property type="component" value="Unassembled WGS sequence"/>
</dbReference>